<feature type="compositionally biased region" description="Basic and acidic residues" evidence="1">
    <location>
        <begin position="75"/>
        <end position="91"/>
    </location>
</feature>
<dbReference type="EMBL" id="JAGYWB010000006">
    <property type="protein sequence ID" value="KAI0518686.1"/>
    <property type="molecule type" value="Genomic_DNA"/>
</dbReference>
<reference evidence="2" key="1">
    <citation type="journal article" date="2022" name="Front. Genet.">
        <title>Chromosome-Scale Assembly of the Dendrobium nobile Genome Provides Insights Into the Molecular Mechanism of the Biosynthesis of the Medicinal Active Ingredient of Dendrobium.</title>
        <authorList>
            <person name="Xu Q."/>
            <person name="Niu S.-C."/>
            <person name="Li K.-L."/>
            <person name="Zheng P.-J."/>
            <person name="Zhang X.-J."/>
            <person name="Jia Y."/>
            <person name="Liu Y."/>
            <person name="Niu Y.-X."/>
            <person name="Yu L.-H."/>
            <person name="Chen D.-F."/>
            <person name="Zhang G.-Q."/>
        </authorList>
    </citation>
    <scope>NUCLEOTIDE SEQUENCE</scope>
    <source>
        <tissue evidence="2">Leaf</tissue>
    </source>
</reference>
<feature type="region of interest" description="Disordered" evidence="1">
    <location>
        <begin position="1"/>
        <end position="91"/>
    </location>
</feature>
<evidence type="ECO:0000313" key="2">
    <source>
        <dbReference type="EMBL" id="KAI0518686.1"/>
    </source>
</evidence>
<gene>
    <name evidence="2" type="ORF">KFK09_006122</name>
</gene>
<keyword evidence="3" id="KW-1185">Reference proteome</keyword>
<sequence>MAKRRRGKRRRKGKGKTRSIPALRKREIDGQCRSSGRGQARRRVRSRRVKPGEEEGSTSTGSRTEKGGRGGYVARKREDVGVGRGSRTNEAEWRKPIGSAWVHARERDGEEESRLLECEEQKEPRTMREGKLVSCSEADG</sequence>
<accession>A0A8T3BR32</accession>
<dbReference type="AlphaFoldDB" id="A0A8T3BR32"/>
<feature type="compositionally biased region" description="Basic and acidic residues" evidence="1">
    <location>
        <begin position="119"/>
        <end position="131"/>
    </location>
</feature>
<feature type="compositionally biased region" description="Basic residues" evidence="1">
    <location>
        <begin position="1"/>
        <end position="17"/>
    </location>
</feature>
<protein>
    <submittedName>
        <fullName evidence="2">Uncharacterized protein</fullName>
    </submittedName>
</protein>
<organism evidence="2 3">
    <name type="scientific">Dendrobium nobile</name>
    <name type="common">Orchid</name>
    <dbReference type="NCBI Taxonomy" id="94219"/>
    <lineage>
        <taxon>Eukaryota</taxon>
        <taxon>Viridiplantae</taxon>
        <taxon>Streptophyta</taxon>
        <taxon>Embryophyta</taxon>
        <taxon>Tracheophyta</taxon>
        <taxon>Spermatophyta</taxon>
        <taxon>Magnoliopsida</taxon>
        <taxon>Liliopsida</taxon>
        <taxon>Asparagales</taxon>
        <taxon>Orchidaceae</taxon>
        <taxon>Epidendroideae</taxon>
        <taxon>Malaxideae</taxon>
        <taxon>Dendrobiinae</taxon>
        <taxon>Dendrobium</taxon>
    </lineage>
</organism>
<name>A0A8T3BR32_DENNO</name>
<feature type="compositionally biased region" description="Basic residues" evidence="1">
    <location>
        <begin position="39"/>
        <end position="49"/>
    </location>
</feature>
<comment type="caution">
    <text evidence="2">The sequence shown here is derived from an EMBL/GenBank/DDBJ whole genome shotgun (WGS) entry which is preliminary data.</text>
</comment>
<dbReference type="Proteomes" id="UP000829196">
    <property type="component" value="Unassembled WGS sequence"/>
</dbReference>
<proteinExistence type="predicted"/>
<evidence type="ECO:0000256" key="1">
    <source>
        <dbReference type="SAM" id="MobiDB-lite"/>
    </source>
</evidence>
<evidence type="ECO:0000313" key="3">
    <source>
        <dbReference type="Proteomes" id="UP000829196"/>
    </source>
</evidence>
<feature type="region of interest" description="Disordered" evidence="1">
    <location>
        <begin position="119"/>
        <end position="140"/>
    </location>
</feature>